<protein>
    <recommendedName>
        <fullName evidence="3">Glycosyltransferase family 2 protein</fullName>
    </recommendedName>
</protein>
<dbReference type="SUPFAM" id="SSF53448">
    <property type="entry name" value="Nucleotide-diphospho-sugar transferases"/>
    <property type="match status" value="1"/>
</dbReference>
<dbReference type="InterPro" id="IPR029044">
    <property type="entry name" value="Nucleotide-diphossugar_trans"/>
</dbReference>
<comment type="caution">
    <text evidence="1">The sequence shown here is derived from an EMBL/GenBank/DDBJ whole genome shotgun (WGS) entry which is preliminary data.</text>
</comment>
<keyword evidence="2" id="KW-1185">Reference proteome</keyword>
<sequence>MNPAIVIPTYWKENDSDDGSTLVGSYDHATPITKPVPELETCLESLEQVRGVLRVIVLLVAPSSCAEAARARVNAICRAHPNLNPLIVGPREAGYVINALHVVAPNLEGETVSLRGYGAIRNMGLVVAATLGHDVVVFMDDDELALDENFLVDGVFGLGLLTRQDLPVSAKSGYFYDANDSCLADEENERWCDHWWTKKREFNQWMRRAQQSTRISRSNYVCGGCLAIHADAFCRVAFDPYITRGEDLDYLFNLRMNGMDMWFDNQWAVKHLPPPSTSEAGRFMQDVYRWTYECEKIDVANHRIGLHKVTPESLMPYPGPWISPGVRTKIFVTSLLRSIAGPERQRYFDIWLKSRGEAKSWAARTSESYLSFQTYWPGMMSQLWRDEPLADAILETGTPTQPKRRRRRR</sequence>
<dbReference type="RefSeq" id="WP_330958296.1">
    <property type="nucleotide sequence ID" value="NZ_JAZGJQ010000005.1"/>
</dbReference>
<dbReference type="Proteomes" id="UP001332931">
    <property type="component" value="Unassembled WGS sequence"/>
</dbReference>
<reference evidence="1 2" key="1">
    <citation type="submission" date="2024-01" db="EMBL/GenBank/DDBJ databases">
        <title>Description of Olsenella sp. nov., isolated from pig feces.</title>
        <authorList>
            <person name="Chang Y.-H."/>
        </authorList>
    </citation>
    <scope>NUCLEOTIDE SEQUENCE [LARGE SCALE GENOMIC DNA]</scope>
    <source>
        <strain evidence="1 2">YH-ols2223</strain>
    </source>
</reference>
<gene>
    <name evidence="1" type="ORF">VXJ25_05935</name>
</gene>
<accession>A0ABU7RAA4</accession>
<evidence type="ECO:0000313" key="1">
    <source>
        <dbReference type="EMBL" id="MEE6147528.1"/>
    </source>
</evidence>
<proteinExistence type="predicted"/>
<dbReference type="Gene3D" id="3.90.550.10">
    <property type="entry name" value="Spore Coat Polysaccharide Biosynthesis Protein SpsA, Chain A"/>
    <property type="match status" value="1"/>
</dbReference>
<dbReference type="EMBL" id="JAZGJQ010000005">
    <property type="protein sequence ID" value="MEE6147528.1"/>
    <property type="molecule type" value="Genomic_DNA"/>
</dbReference>
<organism evidence="1 2">
    <name type="scientific">Olsenella absiana</name>
    <dbReference type="NCBI Taxonomy" id="3115222"/>
    <lineage>
        <taxon>Bacteria</taxon>
        <taxon>Bacillati</taxon>
        <taxon>Actinomycetota</taxon>
        <taxon>Coriobacteriia</taxon>
        <taxon>Coriobacteriales</taxon>
        <taxon>Atopobiaceae</taxon>
        <taxon>Olsenella</taxon>
    </lineage>
</organism>
<name>A0ABU7RAA4_9ACTN</name>
<evidence type="ECO:0008006" key="3">
    <source>
        <dbReference type="Google" id="ProtNLM"/>
    </source>
</evidence>
<evidence type="ECO:0000313" key="2">
    <source>
        <dbReference type="Proteomes" id="UP001332931"/>
    </source>
</evidence>